<comment type="similarity">
    <text evidence="1">Belongs to the SMP-30/CGR1 family.</text>
</comment>
<feature type="binding site" evidence="5">
    <location>
        <position position="378"/>
    </location>
    <ligand>
        <name>substrate</name>
    </ligand>
</feature>
<dbReference type="GO" id="GO:0003677">
    <property type="term" value="F:DNA binding"/>
    <property type="evidence" value="ECO:0007669"/>
    <property type="project" value="InterPro"/>
</dbReference>
<protein>
    <submittedName>
        <fullName evidence="8">Transcriptional regulator, IclR family</fullName>
    </submittedName>
</protein>
<evidence type="ECO:0000256" key="1">
    <source>
        <dbReference type="ARBA" id="ARBA00008853"/>
    </source>
</evidence>
<keyword evidence="3" id="KW-0804">Transcription</keyword>
<dbReference type="Pfam" id="PF09339">
    <property type="entry name" value="HTH_IclR"/>
    <property type="match status" value="1"/>
</dbReference>
<evidence type="ECO:0000313" key="9">
    <source>
        <dbReference type="Proteomes" id="UP000199473"/>
    </source>
</evidence>
<dbReference type="PROSITE" id="PS51078">
    <property type="entry name" value="ICLR_ED"/>
    <property type="match status" value="1"/>
</dbReference>
<dbReference type="SUPFAM" id="SSF63829">
    <property type="entry name" value="Calcium-dependent phosphotriesterase"/>
    <property type="match status" value="1"/>
</dbReference>
<dbReference type="GO" id="GO:0004341">
    <property type="term" value="F:gluconolactonase activity"/>
    <property type="evidence" value="ECO:0007669"/>
    <property type="project" value="TreeGrafter"/>
</dbReference>
<proteinExistence type="inferred from homology"/>
<dbReference type="SUPFAM" id="SSF46785">
    <property type="entry name" value="Winged helix' DNA-binding domain"/>
    <property type="match status" value="1"/>
</dbReference>
<evidence type="ECO:0000259" key="7">
    <source>
        <dbReference type="PROSITE" id="PS51078"/>
    </source>
</evidence>
<evidence type="ECO:0000256" key="5">
    <source>
        <dbReference type="PIRSR" id="PIRSR605511-2"/>
    </source>
</evidence>
<dbReference type="STRING" id="1123062.SAMN02745775_11563"/>
<dbReference type="InterPro" id="IPR005511">
    <property type="entry name" value="SMP-30"/>
</dbReference>
<organism evidence="8 9">
    <name type="scientific">Falsiroseomonas stagni DSM 19981</name>
    <dbReference type="NCBI Taxonomy" id="1123062"/>
    <lineage>
        <taxon>Bacteria</taxon>
        <taxon>Pseudomonadati</taxon>
        <taxon>Pseudomonadota</taxon>
        <taxon>Alphaproteobacteria</taxon>
        <taxon>Acetobacterales</taxon>
        <taxon>Roseomonadaceae</taxon>
        <taxon>Falsiroseomonas</taxon>
    </lineage>
</organism>
<dbReference type="PRINTS" id="PR01790">
    <property type="entry name" value="SMP30FAMILY"/>
</dbReference>
<dbReference type="InterPro" id="IPR005471">
    <property type="entry name" value="Tscrpt_reg_IclR_N"/>
</dbReference>
<evidence type="ECO:0000313" key="8">
    <source>
        <dbReference type="EMBL" id="SFL03341.1"/>
    </source>
</evidence>
<evidence type="ECO:0000256" key="3">
    <source>
        <dbReference type="ARBA" id="ARBA00023163"/>
    </source>
</evidence>
<dbReference type="PANTHER" id="PTHR10907">
    <property type="entry name" value="REGUCALCIN"/>
    <property type="match status" value="1"/>
</dbReference>
<dbReference type="InterPro" id="IPR011042">
    <property type="entry name" value="6-blade_b-propeller_TolB-like"/>
</dbReference>
<feature type="binding site" evidence="5">
    <location>
        <position position="380"/>
    </location>
    <ligand>
        <name>substrate</name>
    </ligand>
</feature>
<feature type="active site" description="Proton donor/acceptor" evidence="4">
    <location>
        <position position="476"/>
    </location>
</feature>
<dbReference type="PROSITE" id="PS51077">
    <property type="entry name" value="HTH_ICLR"/>
    <property type="match status" value="1"/>
</dbReference>
<dbReference type="GO" id="GO:0006355">
    <property type="term" value="P:regulation of DNA-templated transcription"/>
    <property type="evidence" value="ECO:0007669"/>
    <property type="project" value="InterPro"/>
</dbReference>
<dbReference type="InterPro" id="IPR036390">
    <property type="entry name" value="WH_DNA-bd_sf"/>
</dbReference>
<dbReference type="InterPro" id="IPR036388">
    <property type="entry name" value="WH-like_DNA-bd_sf"/>
</dbReference>
<dbReference type="InterPro" id="IPR013658">
    <property type="entry name" value="SGL"/>
</dbReference>
<dbReference type="Gene3D" id="2.120.10.30">
    <property type="entry name" value="TolB, C-terminal domain"/>
    <property type="match status" value="1"/>
</dbReference>
<feature type="domain" description="IclR-ED" evidence="7">
    <location>
        <begin position="83"/>
        <end position="268"/>
    </location>
</feature>
<feature type="binding site" evidence="5">
    <location>
        <position position="298"/>
    </location>
    <ligand>
        <name>a divalent metal cation</name>
        <dbReference type="ChEBI" id="CHEBI:60240"/>
    </ligand>
</feature>
<feature type="binding site" evidence="5">
    <location>
        <position position="398"/>
    </location>
    <ligand>
        <name>substrate</name>
    </ligand>
</feature>
<dbReference type="Pfam" id="PF01614">
    <property type="entry name" value="IclR_C"/>
    <property type="match status" value="1"/>
</dbReference>
<dbReference type="GO" id="GO:0005509">
    <property type="term" value="F:calcium ion binding"/>
    <property type="evidence" value="ECO:0007669"/>
    <property type="project" value="TreeGrafter"/>
</dbReference>
<dbReference type="RefSeq" id="WP_175534181.1">
    <property type="nucleotide sequence ID" value="NZ_FOSQ01000015.1"/>
</dbReference>
<dbReference type="Gene3D" id="3.30.450.40">
    <property type="match status" value="1"/>
</dbReference>
<keyword evidence="5" id="KW-0862">Zinc</keyword>
<keyword evidence="5" id="KW-0479">Metal-binding</keyword>
<dbReference type="Pfam" id="PF08450">
    <property type="entry name" value="SGL"/>
    <property type="match status" value="1"/>
</dbReference>
<dbReference type="AlphaFoldDB" id="A0A1I4EGP0"/>
<feature type="binding site" evidence="5">
    <location>
        <position position="426"/>
    </location>
    <ligand>
        <name>a divalent metal cation</name>
        <dbReference type="ChEBI" id="CHEBI:60240"/>
    </ligand>
</feature>
<dbReference type="PANTHER" id="PTHR10907:SF47">
    <property type="entry name" value="REGUCALCIN"/>
    <property type="match status" value="1"/>
</dbReference>
<dbReference type="InterPro" id="IPR014757">
    <property type="entry name" value="Tscrpt_reg_IclR_C"/>
</dbReference>
<feature type="binding site" evidence="5">
    <location>
        <position position="476"/>
    </location>
    <ligand>
        <name>a divalent metal cation</name>
        <dbReference type="ChEBI" id="CHEBI:60240"/>
    </ligand>
</feature>
<dbReference type="SUPFAM" id="SSF55781">
    <property type="entry name" value="GAF domain-like"/>
    <property type="match status" value="1"/>
</dbReference>
<dbReference type="Proteomes" id="UP000199473">
    <property type="component" value="Unassembled WGS sequence"/>
</dbReference>
<keyword evidence="9" id="KW-1185">Reference proteome</keyword>
<gene>
    <name evidence="8" type="ORF">SAMN02745775_11563</name>
</gene>
<feature type="domain" description="HTH iclR-type" evidence="6">
    <location>
        <begin position="20"/>
        <end position="82"/>
    </location>
</feature>
<comment type="cofactor">
    <cofactor evidence="5">
        <name>Zn(2+)</name>
        <dbReference type="ChEBI" id="CHEBI:29105"/>
    </cofactor>
    <text evidence="5">Binds 1 divalent metal cation per subunit.</text>
</comment>
<evidence type="ECO:0000256" key="4">
    <source>
        <dbReference type="PIRSR" id="PIRSR605511-1"/>
    </source>
</evidence>
<dbReference type="SMART" id="SM00346">
    <property type="entry name" value="HTH_ICLR"/>
    <property type="match status" value="1"/>
</dbReference>
<keyword evidence="2" id="KW-0805">Transcription regulation</keyword>
<accession>A0A1I4EGP0</accession>
<name>A0A1I4EGP0_9PROT</name>
<evidence type="ECO:0000256" key="2">
    <source>
        <dbReference type="ARBA" id="ARBA00023015"/>
    </source>
</evidence>
<dbReference type="GO" id="GO:0019853">
    <property type="term" value="P:L-ascorbic acid biosynthetic process"/>
    <property type="evidence" value="ECO:0007669"/>
    <property type="project" value="TreeGrafter"/>
</dbReference>
<dbReference type="Gene3D" id="1.10.10.10">
    <property type="entry name" value="Winged helix-like DNA-binding domain superfamily/Winged helix DNA-binding domain"/>
    <property type="match status" value="1"/>
</dbReference>
<reference evidence="8 9" key="1">
    <citation type="submission" date="2016-10" db="EMBL/GenBank/DDBJ databases">
        <authorList>
            <person name="de Groot N.N."/>
        </authorList>
    </citation>
    <scope>NUCLEOTIDE SEQUENCE [LARGE SCALE GENOMIC DNA]</scope>
    <source>
        <strain evidence="8 9">DSM 19981</strain>
    </source>
</reference>
<dbReference type="InterPro" id="IPR029016">
    <property type="entry name" value="GAF-like_dom_sf"/>
</dbReference>
<evidence type="ECO:0000259" key="6">
    <source>
        <dbReference type="PROSITE" id="PS51077"/>
    </source>
</evidence>
<sequence length="570" mass="59619">MNRRKPIEDEEAATPGVQGTQALTRGIALLNLVADSPAALRFAEIADRAGLARPTAHRILAALVEARMLRQDPLTQTYALGSRFLEMAHRVWEGFDLRATAAPELERLARLAGETARLAVLDGDGVLYVDQREAEQEAVRLVNRVGARALPHASACGKAMLAQLPAAERRALLDRIAPLAAPGPRTIPEATALEREMTLSAARGYALSLEEAAAGVNGVAAAVLDRRARPLGAICLVGPAFRLDEARLHALGREVMEAARRISGNAAQSAMTLTVAPRPAAVSPGVTVAVRAAALLGEGPLWHQGRLHWVDILAPALHRSDPATGEDAVTPVEELVAALAPRRGGGMVAAARSGLRALGPGGLGAVLAAPISEGAALRLNDGKCDRAGRFWVGSLALDSTPGAGALHRIDADGSARVMQAGLHVANGIGFSPDDLVLYLADSAARRIDAFDVDVATGEIGNRRPFASFAEGEGVPDGLTVDAEGFVWVALWDGWRVARFAPDGRPDRVIHLPVPRPTSVTFGGDAFDTLFVTSARVRLSAAELAAAPLSGSVFAIDPGGIRGLPEPDFQG</sequence>
<dbReference type="EMBL" id="FOSQ01000015">
    <property type="protein sequence ID" value="SFL03341.1"/>
    <property type="molecule type" value="Genomic_DNA"/>
</dbReference>